<sequence>MKSTLFLLAALTGSLLTFTACHQESTPLQPGLPYQSSFQRNTDGWTAELTDYGTAQSDIMEFKSAYKGLPTPLDTTRKSILVESMNRSDDAFMFLKRKITGLTPNTDYSLVFDIELASKYPGNSIGIGGSPGGSVFLKAGASAVEPVKVLKDGFYTINVDKGSQNNEGKDAILLGDISTGAETEDYKLISRSNVNKPFVARSSDKGELWLLVGTDSGFEGLTTLYYSRINVTTKATL</sequence>
<dbReference type="PROSITE" id="PS51257">
    <property type="entry name" value="PROKAR_LIPOPROTEIN"/>
    <property type="match status" value="1"/>
</dbReference>
<evidence type="ECO:0000313" key="3">
    <source>
        <dbReference type="Proteomes" id="UP000033054"/>
    </source>
</evidence>
<dbReference type="OrthoDB" id="2781053at2"/>
<evidence type="ECO:0000256" key="1">
    <source>
        <dbReference type="SAM" id="SignalP"/>
    </source>
</evidence>
<dbReference type="EMBL" id="CP010429">
    <property type="protein sequence ID" value="AKD56812.1"/>
    <property type="molecule type" value="Genomic_DNA"/>
</dbReference>
<feature type="signal peptide" evidence="1">
    <location>
        <begin position="1"/>
        <end position="22"/>
    </location>
</feature>
<gene>
    <name evidence="2" type="ORF">SD10_19805</name>
</gene>
<dbReference type="STRING" id="1379870.SD10_19805"/>
<dbReference type="AlphaFoldDB" id="A0A0E3V8J7"/>
<dbReference type="PATRIC" id="fig|1379870.5.peg.4269"/>
<dbReference type="Proteomes" id="UP000033054">
    <property type="component" value="Chromosome"/>
</dbReference>
<dbReference type="HOGENOM" id="CLU_101370_0_0_10"/>
<accession>A0A0E3V8J7</accession>
<organism evidence="2 3">
    <name type="scientific">Spirosoma radiotolerans</name>
    <dbReference type="NCBI Taxonomy" id="1379870"/>
    <lineage>
        <taxon>Bacteria</taxon>
        <taxon>Pseudomonadati</taxon>
        <taxon>Bacteroidota</taxon>
        <taxon>Cytophagia</taxon>
        <taxon>Cytophagales</taxon>
        <taxon>Cytophagaceae</taxon>
        <taxon>Spirosoma</taxon>
    </lineage>
</organism>
<evidence type="ECO:0000313" key="2">
    <source>
        <dbReference type="EMBL" id="AKD56812.1"/>
    </source>
</evidence>
<keyword evidence="3" id="KW-1185">Reference proteome</keyword>
<protein>
    <submittedName>
        <fullName evidence="2">Lipoprotein</fullName>
    </submittedName>
</protein>
<dbReference type="RefSeq" id="WP_046576143.1">
    <property type="nucleotide sequence ID" value="NZ_CP010429.1"/>
</dbReference>
<keyword evidence="1" id="KW-0732">Signal</keyword>
<feature type="chain" id="PRO_5002413883" evidence="1">
    <location>
        <begin position="23"/>
        <end position="237"/>
    </location>
</feature>
<proteinExistence type="predicted"/>
<dbReference type="KEGG" id="srd:SD10_19805"/>
<keyword evidence="2" id="KW-0449">Lipoprotein</keyword>
<reference evidence="2 3" key="1">
    <citation type="journal article" date="2014" name="Curr. Microbiol.">
        <title>Spirosoma radiotolerans sp. nov., a gamma-radiation-resistant bacterium isolated from gamma ray-irradiated soil.</title>
        <authorList>
            <person name="Lee J.J."/>
            <person name="Srinivasan S."/>
            <person name="Lim S."/>
            <person name="Joe M."/>
            <person name="Im S."/>
            <person name="Bae S.I."/>
            <person name="Park K.R."/>
            <person name="Han J.H."/>
            <person name="Park S.H."/>
            <person name="Joo B.M."/>
            <person name="Park S.J."/>
            <person name="Kim M.K."/>
        </authorList>
    </citation>
    <scope>NUCLEOTIDE SEQUENCE [LARGE SCALE GENOMIC DNA]</scope>
    <source>
        <strain evidence="2 3">DG5A</strain>
    </source>
</reference>
<name>A0A0E3V8J7_9BACT</name>